<organism evidence="1 2">
    <name type="scientific">Modicella reniformis</name>
    <dbReference type="NCBI Taxonomy" id="1440133"/>
    <lineage>
        <taxon>Eukaryota</taxon>
        <taxon>Fungi</taxon>
        <taxon>Fungi incertae sedis</taxon>
        <taxon>Mucoromycota</taxon>
        <taxon>Mortierellomycotina</taxon>
        <taxon>Mortierellomycetes</taxon>
        <taxon>Mortierellales</taxon>
        <taxon>Mortierellaceae</taxon>
        <taxon>Modicella</taxon>
    </lineage>
</organism>
<accession>A0A9P6STF6</accession>
<evidence type="ECO:0000313" key="1">
    <source>
        <dbReference type="EMBL" id="KAF9999303.1"/>
    </source>
</evidence>
<reference evidence="1" key="1">
    <citation type="journal article" date="2020" name="Fungal Divers.">
        <title>Resolving the Mortierellaceae phylogeny through synthesis of multi-gene phylogenetics and phylogenomics.</title>
        <authorList>
            <person name="Vandepol N."/>
            <person name="Liber J."/>
            <person name="Desiro A."/>
            <person name="Na H."/>
            <person name="Kennedy M."/>
            <person name="Barry K."/>
            <person name="Grigoriev I.V."/>
            <person name="Miller A.N."/>
            <person name="O'Donnell K."/>
            <person name="Stajich J.E."/>
            <person name="Bonito G."/>
        </authorList>
    </citation>
    <scope>NUCLEOTIDE SEQUENCE</scope>
    <source>
        <strain evidence="1">MES-2147</strain>
    </source>
</reference>
<dbReference type="AlphaFoldDB" id="A0A9P6STF6"/>
<dbReference type="EMBL" id="JAAAHW010000755">
    <property type="protein sequence ID" value="KAF9999303.1"/>
    <property type="molecule type" value="Genomic_DNA"/>
</dbReference>
<comment type="caution">
    <text evidence="1">The sequence shown here is derived from an EMBL/GenBank/DDBJ whole genome shotgun (WGS) entry which is preliminary data.</text>
</comment>
<feature type="non-terminal residue" evidence="1">
    <location>
        <position position="127"/>
    </location>
</feature>
<sequence length="127" mass="14860">MSPTENSYRCLSEPELATVFWKDKELQKVLRNYALPEFPTTANPSLAIWLSNKEPGHLITKLLTDIGGYDEEQRKKKRDYGRRTFKMSKQDMVAHITAIRHHDFMHIDYNTRGYVLRGSIRTDGFLL</sequence>
<keyword evidence="2" id="KW-1185">Reference proteome</keyword>
<name>A0A9P6STF6_9FUNG</name>
<proteinExistence type="predicted"/>
<gene>
    <name evidence="1" type="ORF">BGZ65_005323</name>
</gene>
<protein>
    <submittedName>
        <fullName evidence="1">Uncharacterized protein</fullName>
    </submittedName>
</protein>
<dbReference type="Proteomes" id="UP000749646">
    <property type="component" value="Unassembled WGS sequence"/>
</dbReference>
<dbReference type="OrthoDB" id="2441991at2759"/>
<evidence type="ECO:0000313" key="2">
    <source>
        <dbReference type="Proteomes" id="UP000749646"/>
    </source>
</evidence>